<keyword evidence="3" id="KW-0444">Lipid biosynthesis</keyword>
<keyword evidence="7 14" id="KW-0418">Kinase</keyword>
<evidence type="ECO:0000313" key="15">
    <source>
        <dbReference type="Proteomes" id="UP000198778"/>
    </source>
</evidence>
<evidence type="ECO:0000256" key="10">
    <source>
        <dbReference type="ARBA" id="ARBA00023098"/>
    </source>
</evidence>
<dbReference type="PROSITE" id="PS50146">
    <property type="entry name" value="DAGK"/>
    <property type="match status" value="1"/>
</dbReference>
<keyword evidence="11" id="KW-0594">Phospholipid biosynthesis</keyword>
<dbReference type="GO" id="GO:0005524">
    <property type="term" value="F:ATP binding"/>
    <property type="evidence" value="ECO:0007669"/>
    <property type="project" value="UniProtKB-KW"/>
</dbReference>
<accession>A0A1H0EBV7</accession>
<keyword evidence="15" id="KW-1185">Reference proteome</keyword>
<dbReference type="SMART" id="SM00046">
    <property type="entry name" value="DAGKc"/>
    <property type="match status" value="1"/>
</dbReference>
<dbReference type="GO" id="GO:0004143">
    <property type="term" value="F:ATP-dependent diacylglycerol kinase activity"/>
    <property type="evidence" value="ECO:0007669"/>
    <property type="project" value="TreeGrafter"/>
</dbReference>
<dbReference type="InterPro" id="IPR005218">
    <property type="entry name" value="Diacylglycerol/lipid_kinase"/>
</dbReference>
<dbReference type="GO" id="GO:0046872">
    <property type="term" value="F:metal ion binding"/>
    <property type="evidence" value="ECO:0007669"/>
    <property type="project" value="UniProtKB-KW"/>
</dbReference>
<proteinExistence type="inferred from homology"/>
<keyword evidence="8" id="KW-0067">ATP-binding</keyword>
<sequence length="312" mass="34521">MNKKARLIYNPSSGREQVKRHLPLILETLEQEGYEASAHATTGPDCAKRAAAKACERGFDFIIAAGGDGTIHEVVNGMAGQTNRPMLGLLPGGTTNDFARALHIPKNIPDACSTLVSGKEREIDVGQVGEKYFINIAGAGTLTELTYEVPSRLKTMMGQMAYYVKGFEKLPRIQPTHVNIQYDGKTFEGEIMLFLVSNTNSVGGFEKLAPDAYLDDGLFDLIIIKKTNLADVVRLTGAAMRGEHLKDERVIYIQAADIDIQAKNQLQMNLDGENGGALKERFVNLHRHIRMMVPDQFHKCFQADEDEKNPTR</sequence>
<dbReference type="Pfam" id="PF00781">
    <property type="entry name" value="DAGK_cat"/>
    <property type="match status" value="1"/>
</dbReference>
<dbReference type="InterPro" id="IPR001206">
    <property type="entry name" value="Diacylglycerol_kinase_cat_dom"/>
</dbReference>
<dbReference type="InterPro" id="IPR050187">
    <property type="entry name" value="Lipid_Phosphate_FormReg"/>
</dbReference>
<feature type="domain" description="DAGKc" evidence="13">
    <location>
        <begin position="1"/>
        <end position="132"/>
    </location>
</feature>
<evidence type="ECO:0000256" key="6">
    <source>
        <dbReference type="ARBA" id="ARBA00022741"/>
    </source>
</evidence>
<protein>
    <submittedName>
        <fullName evidence="14">Diacylglycerol kinase</fullName>
    </submittedName>
</protein>
<dbReference type="GO" id="GO:0005886">
    <property type="term" value="C:plasma membrane"/>
    <property type="evidence" value="ECO:0007669"/>
    <property type="project" value="TreeGrafter"/>
</dbReference>
<dbReference type="PANTHER" id="PTHR12358">
    <property type="entry name" value="SPHINGOSINE KINASE"/>
    <property type="match status" value="1"/>
</dbReference>
<keyword evidence="12" id="KW-1208">Phospholipid metabolism</keyword>
<dbReference type="Proteomes" id="UP000198778">
    <property type="component" value="Unassembled WGS sequence"/>
</dbReference>
<organism evidence="14 15">
    <name type="scientific">Alkalicoccus daliensis</name>
    <dbReference type="NCBI Taxonomy" id="745820"/>
    <lineage>
        <taxon>Bacteria</taxon>
        <taxon>Bacillati</taxon>
        <taxon>Bacillota</taxon>
        <taxon>Bacilli</taxon>
        <taxon>Bacillales</taxon>
        <taxon>Bacillaceae</taxon>
        <taxon>Alkalicoccus</taxon>
    </lineage>
</organism>
<evidence type="ECO:0000256" key="1">
    <source>
        <dbReference type="ARBA" id="ARBA00001946"/>
    </source>
</evidence>
<evidence type="ECO:0000256" key="2">
    <source>
        <dbReference type="ARBA" id="ARBA00005983"/>
    </source>
</evidence>
<dbReference type="InterPro" id="IPR017438">
    <property type="entry name" value="ATP-NAD_kinase_N"/>
</dbReference>
<evidence type="ECO:0000256" key="4">
    <source>
        <dbReference type="ARBA" id="ARBA00022679"/>
    </source>
</evidence>
<dbReference type="Pfam" id="PF19279">
    <property type="entry name" value="YegS_C"/>
    <property type="match status" value="1"/>
</dbReference>
<evidence type="ECO:0000256" key="12">
    <source>
        <dbReference type="ARBA" id="ARBA00023264"/>
    </source>
</evidence>
<dbReference type="STRING" id="745820.SAMN04488053_103279"/>
<comment type="cofactor">
    <cofactor evidence="1">
        <name>Mg(2+)</name>
        <dbReference type="ChEBI" id="CHEBI:18420"/>
    </cofactor>
</comment>
<dbReference type="InterPro" id="IPR045540">
    <property type="entry name" value="YegS/DAGK_C"/>
</dbReference>
<dbReference type="Gene3D" id="2.60.200.40">
    <property type="match status" value="1"/>
</dbReference>
<comment type="similarity">
    <text evidence="2">Belongs to the diacylglycerol/lipid kinase family.</text>
</comment>
<evidence type="ECO:0000256" key="5">
    <source>
        <dbReference type="ARBA" id="ARBA00022723"/>
    </source>
</evidence>
<evidence type="ECO:0000259" key="13">
    <source>
        <dbReference type="PROSITE" id="PS50146"/>
    </source>
</evidence>
<evidence type="ECO:0000256" key="8">
    <source>
        <dbReference type="ARBA" id="ARBA00022840"/>
    </source>
</evidence>
<keyword evidence="10" id="KW-0443">Lipid metabolism</keyword>
<evidence type="ECO:0000256" key="7">
    <source>
        <dbReference type="ARBA" id="ARBA00022777"/>
    </source>
</evidence>
<name>A0A1H0EBV7_9BACI</name>
<gene>
    <name evidence="14" type="ORF">SAMN04488053_103279</name>
</gene>
<dbReference type="SUPFAM" id="SSF111331">
    <property type="entry name" value="NAD kinase/diacylglycerol kinase-like"/>
    <property type="match status" value="1"/>
</dbReference>
<evidence type="ECO:0000313" key="14">
    <source>
        <dbReference type="EMBL" id="SDN79957.1"/>
    </source>
</evidence>
<keyword evidence="9" id="KW-0460">Magnesium</keyword>
<dbReference type="RefSeq" id="WP_090842334.1">
    <property type="nucleotide sequence ID" value="NZ_FNIL01000003.1"/>
</dbReference>
<evidence type="ECO:0000256" key="9">
    <source>
        <dbReference type="ARBA" id="ARBA00022842"/>
    </source>
</evidence>
<dbReference type="AlphaFoldDB" id="A0A1H0EBV7"/>
<dbReference type="OrthoDB" id="142078at2"/>
<evidence type="ECO:0000256" key="11">
    <source>
        <dbReference type="ARBA" id="ARBA00023209"/>
    </source>
</evidence>
<keyword evidence="4" id="KW-0808">Transferase</keyword>
<dbReference type="NCBIfam" id="NF009603">
    <property type="entry name" value="PRK13055.1"/>
    <property type="match status" value="1"/>
</dbReference>
<dbReference type="NCBIfam" id="TIGR00147">
    <property type="entry name" value="YegS/Rv2252/BmrU family lipid kinase"/>
    <property type="match status" value="1"/>
</dbReference>
<evidence type="ECO:0000256" key="3">
    <source>
        <dbReference type="ARBA" id="ARBA00022516"/>
    </source>
</evidence>
<dbReference type="InterPro" id="IPR016064">
    <property type="entry name" value="NAD/diacylglycerol_kinase_sf"/>
</dbReference>
<dbReference type="EMBL" id="FNIL01000003">
    <property type="protein sequence ID" value="SDN79957.1"/>
    <property type="molecule type" value="Genomic_DNA"/>
</dbReference>
<dbReference type="Gene3D" id="3.40.50.10330">
    <property type="entry name" value="Probable inorganic polyphosphate/atp-NAD kinase, domain 1"/>
    <property type="match status" value="1"/>
</dbReference>
<keyword evidence="6" id="KW-0547">Nucleotide-binding</keyword>
<dbReference type="GO" id="GO:0008654">
    <property type="term" value="P:phospholipid biosynthetic process"/>
    <property type="evidence" value="ECO:0007669"/>
    <property type="project" value="UniProtKB-KW"/>
</dbReference>
<dbReference type="PANTHER" id="PTHR12358:SF106">
    <property type="entry name" value="LIPID KINASE YEGS"/>
    <property type="match status" value="1"/>
</dbReference>
<dbReference type="NCBIfam" id="NF009874">
    <property type="entry name" value="PRK13337.1"/>
    <property type="match status" value="1"/>
</dbReference>
<reference evidence="15" key="1">
    <citation type="submission" date="2016-10" db="EMBL/GenBank/DDBJ databases">
        <authorList>
            <person name="Varghese N."/>
            <person name="Submissions S."/>
        </authorList>
    </citation>
    <scope>NUCLEOTIDE SEQUENCE [LARGE SCALE GENOMIC DNA]</scope>
    <source>
        <strain evidence="15">CGMCC 1.10369</strain>
    </source>
</reference>
<keyword evidence="5" id="KW-0479">Metal-binding</keyword>